<protein>
    <recommendedName>
        <fullName evidence="9">Peptide hydrolase</fullName>
        <ecNumber evidence="9">3.4.-.-</ecNumber>
    </recommendedName>
</protein>
<dbReference type="OrthoDB" id="2214at2759"/>
<evidence type="ECO:0000256" key="3">
    <source>
        <dbReference type="ARBA" id="ARBA00022670"/>
    </source>
</evidence>
<feature type="signal peptide" evidence="9">
    <location>
        <begin position="1"/>
        <end position="17"/>
    </location>
</feature>
<dbReference type="InterPro" id="IPR045175">
    <property type="entry name" value="M28_fam"/>
</dbReference>
<evidence type="ECO:0000313" key="11">
    <source>
        <dbReference type="EMBL" id="KAF7352916.1"/>
    </source>
</evidence>
<organism evidence="11 12">
    <name type="scientific">Mycena venus</name>
    <dbReference type="NCBI Taxonomy" id="2733690"/>
    <lineage>
        <taxon>Eukaryota</taxon>
        <taxon>Fungi</taxon>
        <taxon>Dikarya</taxon>
        <taxon>Basidiomycota</taxon>
        <taxon>Agaricomycotina</taxon>
        <taxon>Agaricomycetes</taxon>
        <taxon>Agaricomycetidae</taxon>
        <taxon>Agaricales</taxon>
        <taxon>Marasmiineae</taxon>
        <taxon>Mycenaceae</taxon>
        <taxon>Mycena</taxon>
    </lineage>
</organism>
<dbReference type="EC" id="3.4.-.-" evidence="9"/>
<keyword evidence="3 9" id="KW-0645">Protease</keyword>
<gene>
    <name evidence="11" type="ORF">MVEN_01258900</name>
</gene>
<dbReference type="Gene3D" id="3.40.630.10">
    <property type="entry name" value="Zn peptidases"/>
    <property type="match status" value="1"/>
</dbReference>
<dbReference type="Proteomes" id="UP000620124">
    <property type="component" value="Unassembled WGS sequence"/>
</dbReference>
<comment type="cofactor">
    <cofactor evidence="1">
        <name>Zn(2+)</name>
        <dbReference type="ChEBI" id="CHEBI:29105"/>
    </cofactor>
</comment>
<dbReference type="GO" id="GO:0004177">
    <property type="term" value="F:aminopeptidase activity"/>
    <property type="evidence" value="ECO:0007669"/>
    <property type="project" value="UniProtKB-KW"/>
</dbReference>
<comment type="caution">
    <text evidence="11">The sequence shown here is derived from an EMBL/GenBank/DDBJ whole genome shotgun (WGS) entry which is preliminary data.</text>
</comment>
<dbReference type="GO" id="GO:0008235">
    <property type="term" value="F:metalloexopeptidase activity"/>
    <property type="evidence" value="ECO:0007669"/>
    <property type="project" value="InterPro"/>
</dbReference>
<feature type="chain" id="PRO_5034680442" description="Peptide hydrolase" evidence="9">
    <location>
        <begin position="18"/>
        <end position="432"/>
    </location>
</feature>
<name>A0A8H7CYU2_9AGAR</name>
<dbReference type="GO" id="GO:0006508">
    <property type="term" value="P:proteolysis"/>
    <property type="evidence" value="ECO:0007669"/>
    <property type="project" value="UniProtKB-KW"/>
</dbReference>
<keyword evidence="6 9" id="KW-0378">Hydrolase</keyword>
<evidence type="ECO:0000256" key="8">
    <source>
        <dbReference type="ARBA" id="ARBA00043962"/>
    </source>
</evidence>
<evidence type="ECO:0000259" key="10">
    <source>
        <dbReference type="Pfam" id="PF04389"/>
    </source>
</evidence>
<accession>A0A8H7CYU2</accession>
<dbReference type="PANTHER" id="PTHR12147">
    <property type="entry name" value="METALLOPEPTIDASE M28 FAMILY MEMBER"/>
    <property type="match status" value="1"/>
</dbReference>
<comment type="similarity">
    <text evidence="8">Belongs to the peptidase M28 family. M28E subfamily.</text>
</comment>
<dbReference type="GO" id="GO:0046872">
    <property type="term" value="F:metal ion binding"/>
    <property type="evidence" value="ECO:0007669"/>
    <property type="project" value="UniProtKB-KW"/>
</dbReference>
<evidence type="ECO:0000256" key="4">
    <source>
        <dbReference type="ARBA" id="ARBA00022723"/>
    </source>
</evidence>
<evidence type="ECO:0000256" key="6">
    <source>
        <dbReference type="ARBA" id="ARBA00022801"/>
    </source>
</evidence>
<dbReference type="InterPro" id="IPR007484">
    <property type="entry name" value="Peptidase_M28"/>
</dbReference>
<evidence type="ECO:0000256" key="1">
    <source>
        <dbReference type="ARBA" id="ARBA00001947"/>
    </source>
</evidence>
<evidence type="ECO:0000256" key="9">
    <source>
        <dbReference type="RuleBase" id="RU361240"/>
    </source>
</evidence>
<dbReference type="PANTHER" id="PTHR12147:SF56">
    <property type="entry name" value="AMINOPEPTIDASE YDR415C-RELATED"/>
    <property type="match status" value="1"/>
</dbReference>
<dbReference type="Pfam" id="PF04389">
    <property type="entry name" value="Peptidase_M28"/>
    <property type="match status" value="1"/>
</dbReference>
<dbReference type="AlphaFoldDB" id="A0A8H7CYU2"/>
<feature type="domain" description="Peptidase M28" evidence="10">
    <location>
        <begin position="258"/>
        <end position="414"/>
    </location>
</feature>
<evidence type="ECO:0000256" key="5">
    <source>
        <dbReference type="ARBA" id="ARBA00022729"/>
    </source>
</evidence>
<proteinExistence type="inferred from homology"/>
<evidence type="ECO:0000256" key="7">
    <source>
        <dbReference type="ARBA" id="ARBA00022833"/>
    </source>
</evidence>
<evidence type="ECO:0000256" key="2">
    <source>
        <dbReference type="ARBA" id="ARBA00022438"/>
    </source>
</evidence>
<keyword evidence="12" id="KW-1185">Reference proteome</keyword>
<reference evidence="11" key="1">
    <citation type="submission" date="2020-05" db="EMBL/GenBank/DDBJ databases">
        <title>Mycena genomes resolve the evolution of fungal bioluminescence.</title>
        <authorList>
            <person name="Tsai I.J."/>
        </authorList>
    </citation>
    <scope>NUCLEOTIDE SEQUENCE</scope>
    <source>
        <strain evidence="11">CCC161011</strain>
    </source>
</reference>
<keyword evidence="7 9" id="KW-0862">Zinc</keyword>
<dbReference type="EMBL" id="JACAZI010000009">
    <property type="protein sequence ID" value="KAF7352916.1"/>
    <property type="molecule type" value="Genomic_DNA"/>
</dbReference>
<evidence type="ECO:0000313" key="12">
    <source>
        <dbReference type="Proteomes" id="UP000620124"/>
    </source>
</evidence>
<keyword evidence="4 9" id="KW-0479">Metal-binding</keyword>
<keyword evidence="2" id="KW-0031">Aminopeptidase</keyword>
<sequence>MKYLLVALVALACVANAAPLDGEQVPLGVQGVPFGVDYKHPGFDWDLSAQRLVQIEGQPPVWMSEFEKIQAKARGIKFFDITDTRDLGTVPRLQTKASKFPSPNATEKVKPILKTLSTEGPRKNLEHFSSFRTRHYRSDTGRQSQAWLKKRITEASFPSGFPTSLISHSPADNVGMGFKIPAESHFYFRIYPQLGPELNNRENQRFFHHRRRRYNYWGSSRQHVNPTLRVIPFCLIAFTFLPETCGLSSQLLEQMVHDGSGSVTILESYRALLAADFHPERSIEFHWYSAEEGGLLGSQAVARAYEGRVNVLAMSQFDMTAWVKRGTQEEVGIITDFVDLPLTEFNKQLVDTYLDIPWVETECGYACSDHASWGKAGYPSSFTIESTFGNSNKNIHSANDRIDVSDEFSFSHMLEFSKLAVAFAVELGGISN</sequence>
<dbReference type="SUPFAM" id="SSF53187">
    <property type="entry name" value="Zn-dependent exopeptidases"/>
    <property type="match status" value="1"/>
</dbReference>
<keyword evidence="5 9" id="KW-0732">Signal</keyword>